<proteinExistence type="predicted"/>
<accession>A0A7K1KTS4</accession>
<dbReference type="AlphaFoldDB" id="A0A7K1KTS4"/>
<dbReference type="PANTHER" id="PTHR30204">
    <property type="entry name" value="REDOX-CYCLING DRUG-SENSING TRANSCRIPTIONAL ACTIVATOR SOXR"/>
    <property type="match status" value="1"/>
</dbReference>
<dbReference type="InterPro" id="IPR047057">
    <property type="entry name" value="MerR_fam"/>
</dbReference>
<evidence type="ECO:0000313" key="6">
    <source>
        <dbReference type="EMBL" id="MUN35435.1"/>
    </source>
</evidence>
<name>A0A7K1KTS4_9ACTN</name>
<evidence type="ECO:0000256" key="4">
    <source>
        <dbReference type="ARBA" id="ARBA00023163"/>
    </source>
</evidence>
<dbReference type="GO" id="GO:0003677">
    <property type="term" value="F:DNA binding"/>
    <property type="evidence" value="ECO:0007669"/>
    <property type="project" value="UniProtKB-KW"/>
</dbReference>
<protein>
    <submittedName>
        <fullName evidence="6">MerR family transcriptional regulator</fullName>
    </submittedName>
</protein>
<comment type="caution">
    <text evidence="6">The sequence shown here is derived from an EMBL/GenBank/DDBJ whole genome shotgun (WGS) entry which is preliminary data.</text>
</comment>
<keyword evidence="3" id="KW-0238">DNA-binding</keyword>
<gene>
    <name evidence="6" type="ORF">GNZ18_02305</name>
</gene>
<keyword evidence="4" id="KW-0804">Transcription</keyword>
<evidence type="ECO:0000256" key="1">
    <source>
        <dbReference type="ARBA" id="ARBA00022491"/>
    </source>
</evidence>
<dbReference type="EMBL" id="WOFH01000001">
    <property type="protein sequence ID" value="MUN35435.1"/>
    <property type="molecule type" value="Genomic_DNA"/>
</dbReference>
<dbReference type="GO" id="GO:0003700">
    <property type="term" value="F:DNA-binding transcription factor activity"/>
    <property type="evidence" value="ECO:0007669"/>
    <property type="project" value="InterPro"/>
</dbReference>
<dbReference type="Pfam" id="PF13411">
    <property type="entry name" value="MerR_1"/>
    <property type="match status" value="1"/>
</dbReference>
<dbReference type="Gene3D" id="1.10.1660.10">
    <property type="match status" value="1"/>
</dbReference>
<evidence type="ECO:0000256" key="3">
    <source>
        <dbReference type="ARBA" id="ARBA00023125"/>
    </source>
</evidence>
<keyword evidence="7" id="KW-1185">Reference proteome</keyword>
<keyword evidence="2" id="KW-0805">Transcription regulation</keyword>
<dbReference type="RefSeq" id="WP_156214384.1">
    <property type="nucleotide sequence ID" value="NZ_WOFH01000001.1"/>
</dbReference>
<dbReference type="InterPro" id="IPR009061">
    <property type="entry name" value="DNA-bd_dom_put_sf"/>
</dbReference>
<reference evidence="6 7" key="1">
    <citation type="submission" date="2019-11" db="EMBL/GenBank/DDBJ databases">
        <authorList>
            <person name="Cao P."/>
        </authorList>
    </citation>
    <scope>NUCLEOTIDE SEQUENCE [LARGE SCALE GENOMIC DNA]</scope>
    <source>
        <strain evidence="6 7">NEAU-AAG5</strain>
    </source>
</reference>
<evidence type="ECO:0000256" key="2">
    <source>
        <dbReference type="ARBA" id="ARBA00023015"/>
    </source>
</evidence>
<dbReference type="SUPFAM" id="SSF46955">
    <property type="entry name" value="Putative DNA-binding domain"/>
    <property type="match status" value="1"/>
</dbReference>
<organism evidence="6 7">
    <name type="scientific">Actinomadura litoris</name>
    <dbReference type="NCBI Taxonomy" id="2678616"/>
    <lineage>
        <taxon>Bacteria</taxon>
        <taxon>Bacillati</taxon>
        <taxon>Actinomycetota</taxon>
        <taxon>Actinomycetes</taxon>
        <taxon>Streptosporangiales</taxon>
        <taxon>Thermomonosporaceae</taxon>
        <taxon>Actinomadura</taxon>
    </lineage>
</organism>
<sequence length="130" mass="15256">MDDLTPIRTVSDWFGVPISTLHYWERRGLLEPRRRSGQRCFDPEQVYRVALIKLWRETGLMSIEEIGVLLRRAEAGPRWRETVHDRIAALEEHIARLDAARDYLRYLLTCRHEGAPEGCPLFRESVPVPF</sequence>
<dbReference type="PANTHER" id="PTHR30204:SF69">
    <property type="entry name" value="MERR-FAMILY TRANSCRIPTIONAL REGULATOR"/>
    <property type="match status" value="1"/>
</dbReference>
<dbReference type="SMART" id="SM00422">
    <property type="entry name" value="HTH_MERR"/>
    <property type="match status" value="1"/>
</dbReference>
<evidence type="ECO:0000259" key="5">
    <source>
        <dbReference type="PROSITE" id="PS50937"/>
    </source>
</evidence>
<dbReference type="Proteomes" id="UP000432015">
    <property type="component" value="Unassembled WGS sequence"/>
</dbReference>
<dbReference type="PROSITE" id="PS50937">
    <property type="entry name" value="HTH_MERR_2"/>
    <property type="match status" value="1"/>
</dbReference>
<evidence type="ECO:0000313" key="7">
    <source>
        <dbReference type="Proteomes" id="UP000432015"/>
    </source>
</evidence>
<dbReference type="InterPro" id="IPR000551">
    <property type="entry name" value="MerR-type_HTH_dom"/>
</dbReference>
<keyword evidence="1" id="KW-0678">Repressor</keyword>
<feature type="domain" description="HTH merR-type" evidence="5">
    <location>
        <begin position="4"/>
        <end position="72"/>
    </location>
</feature>